<name>A0A212CH18_CEREH</name>
<feature type="region of interest" description="Disordered" evidence="1">
    <location>
        <begin position="103"/>
        <end position="122"/>
    </location>
</feature>
<proteinExistence type="predicted"/>
<feature type="region of interest" description="Disordered" evidence="1">
    <location>
        <begin position="1"/>
        <end position="20"/>
    </location>
</feature>
<feature type="compositionally biased region" description="Polar residues" evidence="1">
    <location>
        <begin position="113"/>
        <end position="122"/>
    </location>
</feature>
<dbReference type="EMBL" id="MKHE01000020">
    <property type="protein sequence ID" value="OWK05336.1"/>
    <property type="molecule type" value="Genomic_DNA"/>
</dbReference>
<evidence type="ECO:0000313" key="3">
    <source>
        <dbReference type="Proteomes" id="UP000242450"/>
    </source>
</evidence>
<gene>
    <name evidence="2" type="ORF">Celaphus_00001813</name>
</gene>
<dbReference type="Proteomes" id="UP000242450">
    <property type="component" value="Chromosome 20"/>
</dbReference>
<protein>
    <submittedName>
        <fullName evidence="2">Uncharacterized protein</fullName>
    </submittedName>
</protein>
<organism evidence="2 3">
    <name type="scientific">Cervus elaphus hippelaphus</name>
    <name type="common">European red deer</name>
    <dbReference type="NCBI Taxonomy" id="46360"/>
    <lineage>
        <taxon>Eukaryota</taxon>
        <taxon>Metazoa</taxon>
        <taxon>Chordata</taxon>
        <taxon>Craniata</taxon>
        <taxon>Vertebrata</taxon>
        <taxon>Euteleostomi</taxon>
        <taxon>Mammalia</taxon>
        <taxon>Eutheria</taxon>
        <taxon>Laurasiatheria</taxon>
        <taxon>Artiodactyla</taxon>
        <taxon>Ruminantia</taxon>
        <taxon>Pecora</taxon>
        <taxon>Cervidae</taxon>
        <taxon>Cervinae</taxon>
        <taxon>Cervus</taxon>
    </lineage>
</organism>
<evidence type="ECO:0000313" key="2">
    <source>
        <dbReference type="EMBL" id="OWK05336.1"/>
    </source>
</evidence>
<sequence>MATAGGGSVADLGSEASPARELQSVRRTLRIFPAARAAVSHLVPAAPPSPHPVNPLFFVPTTEVPPLPGPEGPFSPAAGRVSRFPLPGLLLNLQLNSLPLCPDTSFPPRPSHPTENQKGQVLRVQLSSQCV</sequence>
<comment type="caution">
    <text evidence="2">The sequence shown here is derived from an EMBL/GenBank/DDBJ whole genome shotgun (WGS) entry which is preliminary data.</text>
</comment>
<dbReference type="AlphaFoldDB" id="A0A212CH18"/>
<keyword evidence="3" id="KW-1185">Reference proteome</keyword>
<reference evidence="2 3" key="1">
    <citation type="journal article" date="2018" name="Mol. Genet. Genomics">
        <title>The red deer Cervus elaphus genome CerEla1.0: sequencing, annotating, genes, and chromosomes.</title>
        <authorList>
            <person name="Bana N.A."/>
            <person name="Nyiri A."/>
            <person name="Nagy J."/>
            <person name="Frank K."/>
            <person name="Nagy T."/>
            <person name="Steger V."/>
            <person name="Schiller M."/>
            <person name="Lakatos P."/>
            <person name="Sugar L."/>
            <person name="Horn P."/>
            <person name="Barta E."/>
            <person name="Orosz L."/>
        </authorList>
    </citation>
    <scope>NUCLEOTIDE SEQUENCE [LARGE SCALE GENOMIC DNA]</scope>
    <source>
        <strain evidence="2">Hungarian</strain>
    </source>
</reference>
<evidence type="ECO:0000256" key="1">
    <source>
        <dbReference type="SAM" id="MobiDB-lite"/>
    </source>
</evidence>
<accession>A0A212CH18</accession>